<evidence type="ECO:0000256" key="1">
    <source>
        <dbReference type="SAM" id="Phobius"/>
    </source>
</evidence>
<accession>A0A1F6CE65</accession>
<feature type="transmembrane region" description="Helical" evidence="1">
    <location>
        <begin position="21"/>
        <end position="47"/>
    </location>
</feature>
<sequence>MTNLLPEEEKRALEREYILRLSAVCLGMATGVVLIGIAGLMPAFLFLQEKRVALETQVQAVDEYLKTQGTERVTAEFRSISSKVAILDVLRKTIDTPEFIDGIIAARPSGVTLTGVVLSQSGAVGKITLEGFAARRTDLATFVETLQNTKHFTSVDFPISNLADSENLTFSITAVGSW</sequence>
<dbReference type="EMBL" id="MFKQ01000009">
    <property type="protein sequence ID" value="OGG47469.1"/>
    <property type="molecule type" value="Genomic_DNA"/>
</dbReference>
<keyword evidence="1" id="KW-1133">Transmembrane helix</keyword>
<proteinExistence type="predicted"/>
<evidence type="ECO:0000313" key="3">
    <source>
        <dbReference type="Proteomes" id="UP000178344"/>
    </source>
</evidence>
<dbReference type="PANTHER" id="PTHR40278">
    <property type="entry name" value="DNA UTILIZATION PROTEIN HOFN"/>
    <property type="match status" value="1"/>
</dbReference>
<protein>
    <submittedName>
        <fullName evidence="2">Uncharacterized protein</fullName>
    </submittedName>
</protein>
<keyword evidence="1" id="KW-0812">Transmembrane</keyword>
<name>A0A1F6CE65_9BACT</name>
<reference evidence="2 3" key="1">
    <citation type="journal article" date="2016" name="Nat. Commun.">
        <title>Thousands of microbial genomes shed light on interconnected biogeochemical processes in an aquifer system.</title>
        <authorList>
            <person name="Anantharaman K."/>
            <person name="Brown C.T."/>
            <person name="Hug L.A."/>
            <person name="Sharon I."/>
            <person name="Castelle C.J."/>
            <person name="Probst A.J."/>
            <person name="Thomas B.C."/>
            <person name="Singh A."/>
            <person name="Wilkins M.J."/>
            <person name="Karaoz U."/>
            <person name="Brodie E.L."/>
            <person name="Williams K.H."/>
            <person name="Hubbard S.S."/>
            <person name="Banfield J.F."/>
        </authorList>
    </citation>
    <scope>NUCLEOTIDE SEQUENCE [LARGE SCALE GENOMIC DNA]</scope>
</reference>
<dbReference type="InterPro" id="IPR007813">
    <property type="entry name" value="PilN"/>
</dbReference>
<dbReference type="InterPro" id="IPR052534">
    <property type="entry name" value="Extracell_DNA_Util/SecSys_Comp"/>
</dbReference>
<organism evidence="2 3">
    <name type="scientific">Candidatus Kaiserbacteria bacterium RIFCSPHIGHO2_01_FULL_49_13</name>
    <dbReference type="NCBI Taxonomy" id="1798477"/>
    <lineage>
        <taxon>Bacteria</taxon>
        <taxon>Candidatus Kaiseribacteriota</taxon>
    </lineage>
</organism>
<dbReference type="PANTHER" id="PTHR40278:SF1">
    <property type="entry name" value="DNA UTILIZATION PROTEIN HOFN"/>
    <property type="match status" value="1"/>
</dbReference>
<comment type="caution">
    <text evidence="2">The sequence shown here is derived from an EMBL/GenBank/DDBJ whole genome shotgun (WGS) entry which is preliminary data.</text>
</comment>
<dbReference type="Pfam" id="PF05137">
    <property type="entry name" value="PilN"/>
    <property type="match status" value="1"/>
</dbReference>
<gene>
    <name evidence="2" type="ORF">A2671_00755</name>
</gene>
<evidence type="ECO:0000313" key="2">
    <source>
        <dbReference type="EMBL" id="OGG47469.1"/>
    </source>
</evidence>
<dbReference type="Proteomes" id="UP000178344">
    <property type="component" value="Unassembled WGS sequence"/>
</dbReference>
<keyword evidence="1" id="KW-0472">Membrane</keyword>
<dbReference type="AlphaFoldDB" id="A0A1F6CE65"/>